<keyword evidence="2" id="KW-0808">Transferase</keyword>
<protein>
    <submittedName>
        <fullName evidence="2">Class I SAM-dependent methyltransferase</fullName>
    </submittedName>
</protein>
<evidence type="ECO:0000313" key="2">
    <source>
        <dbReference type="EMBL" id="MBD1546919.1"/>
    </source>
</evidence>
<reference evidence="2" key="1">
    <citation type="submission" date="2020-05" db="EMBL/GenBank/DDBJ databases">
        <title>Identification of trans-AT polyketide cluster in two marine bacteria, producers of a novel glutaramide-containing polyketide sesbanimide D and analogs.</title>
        <authorList>
            <person name="Kacar D."/>
            <person name="Rodriguez P."/>
            <person name="Canedo L."/>
            <person name="Gonzalez E."/>
            <person name="Galan B."/>
            <person name="De La Calle F."/>
            <person name="Garcia J.L."/>
        </authorList>
    </citation>
    <scope>NUCLEOTIDE SEQUENCE</scope>
    <source>
        <strain evidence="2">PHM038</strain>
    </source>
</reference>
<gene>
    <name evidence="2" type="ORF">HK439_11645</name>
</gene>
<dbReference type="GO" id="GO:0032259">
    <property type="term" value="P:methylation"/>
    <property type="evidence" value="ECO:0007669"/>
    <property type="project" value="UniProtKB-KW"/>
</dbReference>
<dbReference type="InterPro" id="IPR029063">
    <property type="entry name" value="SAM-dependent_MTases_sf"/>
</dbReference>
<name>A0A926NUZ7_9HYPH</name>
<evidence type="ECO:0000259" key="1">
    <source>
        <dbReference type="Pfam" id="PF08242"/>
    </source>
</evidence>
<dbReference type="Gene3D" id="3.40.50.150">
    <property type="entry name" value="Vaccinia Virus protein VP39"/>
    <property type="match status" value="1"/>
</dbReference>
<organism evidence="2 3">
    <name type="scientific">Roseibium aggregatum</name>
    <dbReference type="NCBI Taxonomy" id="187304"/>
    <lineage>
        <taxon>Bacteria</taxon>
        <taxon>Pseudomonadati</taxon>
        <taxon>Pseudomonadota</taxon>
        <taxon>Alphaproteobacteria</taxon>
        <taxon>Hyphomicrobiales</taxon>
        <taxon>Stappiaceae</taxon>
        <taxon>Roseibium</taxon>
    </lineage>
</organism>
<comment type="caution">
    <text evidence="2">The sequence shown here is derived from an EMBL/GenBank/DDBJ whole genome shotgun (WGS) entry which is preliminary data.</text>
</comment>
<keyword evidence="2" id="KW-0489">Methyltransferase</keyword>
<dbReference type="CDD" id="cd02440">
    <property type="entry name" value="AdoMet_MTases"/>
    <property type="match status" value="1"/>
</dbReference>
<dbReference type="Pfam" id="PF08242">
    <property type="entry name" value="Methyltransf_12"/>
    <property type="match status" value="1"/>
</dbReference>
<sequence>MSDTSLKEHWNRAWTTQDDTKVSWFQEKPEPSLSLVSRYATDRTAAIVDIGGGASRLVDALLDLGFSDLTVLDLAGSSLKIARQRLGERADTVTWIESDVLKSEPERRFDIWHDRATFHFLTDLADQQRYRYLLDRGLKPGGILILGTFAPDGPEKCSGLPVCRHDSATISHVLGDGYELVETLGNDHLTPAGRTQHFSYSVFRRSR</sequence>
<dbReference type="Proteomes" id="UP000598467">
    <property type="component" value="Unassembled WGS sequence"/>
</dbReference>
<dbReference type="PANTHER" id="PTHR12843">
    <property type="entry name" value="PROTEIN-LYSINE N-METHYLTRANSFERASE METTL10"/>
    <property type="match status" value="1"/>
</dbReference>
<evidence type="ECO:0000313" key="3">
    <source>
        <dbReference type="Proteomes" id="UP000598467"/>
    </source>
</evidence>
<proteinExistence type="predicted"/>
<dbReference type="GO" id="GO:0008168">
    <property type="term" value="F:methyltransferase activity"/>
    <property type="evidence" value="ECO:0007669"/>
    <property type="project" value="UniProtKB-KW"/>
</dbReference>
<feature type="domain" description="Methyltransferase type 12" evidence="1">
    <location>
        <begin position="48"/>
        <end position="144"/>
    </location>
</feature>
<dbReference type="InterPro" id="IPR013217">
    <property type="entry name" value="Methyltransf_12"/>
</dbReference>
<dbReference type="AlphaFoldDB" id="A0A926NUZ7"/>
<dbReference type="RefSeq" id="WP_190291666.1">
    <property type="nucleotide sequence ID" value="NZ_JABFCZ010000011.1"/>
</dbReference>
<dbReference type="EMBL" id="JABFCZ010000011">
    <property type="protein sequence ID" value="MBD1546919.1"/>
    <property type="molecule type" value="Genomic_DNA"/>
</dbReference>
<accession>A0A926NUZ7</accession>
<dbReference type="PANTHER" id="PTHR12843:SF5">
    <property type="entry name" value="EEF1A LYSINE METHYLTRANSFERASE 2"/>
    <property type="match status" value="1"/>
</dbReference>
<dbReference type="SUPFAM" id="SSF53335">
    <property type="entry name" value="S-adenosyl-L-methionine-dependent methyltransferases"/>
    <property type="match status" value="1"/>
</dbReference>